<name>A0A485NFQ4_LYNPA</name>
<dbReference type="GO" id="GO:0016301">
    <property type="term" value="F:kinase activity"/>
    <property type="evidence" value="ECO:0007669"/>
    <property type="project" value="UniProtKB-KW"/>
</dbReference>
<gene>
    <name evidence="1" type="ORF">LYPA_23C006199</name>
</gene>
<keyword evidence="2" id="KW-1185">Reference proteome</keyword>
<protein>
    <submittedName>
        <fullName evidence="1">A-kinase anchor protein 14-like</fullName>
    </submittedName>
</protein>
<proteinExistence type="predicted"/>
<dbReference type="Pfam" id="PF14469">
    <property type="entry name" value="AKAP28"/>
    <property type="match status" value="1"/>
</dbReference>
<accession>A0A485NFQ4</accession>
<sequence length="257" mass="30195">MLLRDRLSPSFTNRNSQKLFLIGGNWCCPGSICKHSAWEPRGKAAGNLFLRLPWPVLFQTRMWPVRQKKMVGTKRVTIQEKTDVTESSRRQKTDTEDSSNVNELALEIVKRAIAAAIKFVEETKNPIKNIQWLTHGEFTAEKGRRQIEKFVLTWEYQERWVHHTQFIERKDVVHSYYYLYCVRWSIPTAMRPMLQVSASAYFTVKITKNKPPDMPIEVSYVFEGHSLVHRPGMTRFREKWLRDITEAKSILMESIAF</sequence>
<dbReference type="InterPro" id="IPR025663">
    <property type="entry name" value="AKAP_28"/>
</dbReference>
<dbReference type="PANTHER" id="PTHR35075:SF1">
    <property type="entry name" value="A-KINASE ANCHOR PROTEIN 14"/>
    <property type="match status" value="1"/>
</dbReference>
<dbReference type="GO" id="GO:0005952">
    <property type="term" value="C:cAMP-dependent protein kinase complex"/>
    <property type="evidence" value="ECO:0007669"/>
    <property type="project" value="TreeGrafter"/>
</dbReference>
<organism evidence="1 2">
    <name type="scientific">Lynx pardinus</name>
    <name type="common">Iberian lynx</name>
    <name type="synonym">Felis pardina</name>
    <dbReference type="NCBI Taxonomy" id="191816"/>
    <lineage>
        <taxon>Eukaryota</taxon>
        <taxon>Metazoa</taxon>
        <taxon>Chordata</taxon>
        <taxon>Craniata</taxon>
        <taxon>Vertebrata</taxon>
        <taxon>Euteleostomi</taxon>
        <taxon>Mammalia</taxon>
        <taxon>Eutheria</taxon>
        <taxon>Laurasiatheria</taxon>
        <taxon>Carnivora</taxon>
        <taxon>Feliformia</taxon>
        <taxon>Felidae</taxon>
        <taxon>Felinae</taxon>
        <taxon>Lynx</taxon>
    </lineage>
</organism>
<dbReference type="AlphaFoldDB" id="A0A485NFQ4"/>
<reference evidence="1 2" key="1">
    <citation type="submission" date="2019-01" db="EMBL/GenBank/DDBJ databases">
        <authorList>
            <person name="Alioto T."/>
            <person name="Alioto T."/>
        </authorList>
    </citation>
    <scope>NUCLEOTIDE SEQUENCE [LARGE SCALE GENOMIC DNA]</scope>
</reference>
<evidence type="ECO:0000313" key="1">
    <source>
        <dbReference type="EMBL" id="VFV30556.1"/>
    </source>
</evidence>
<dbReference type="EMBL" id="CAAGRJ010014373">
    <property type="protein sequence ID" value="VFV30556.1"/>
    <property type="molecule type" value="Genomic_DNA"/>
</dbReference>
<evidence type="ECO:0000313" key="2">
    <source>
        <dbReference type="Proteomes" id="UP000386466"/>
    </source>
</evidence>
<keyword evidence="1" id="KW-0808">Transferase</keyword>
<dbReference type="InterPro" id="IPR053084">
    <property type="entry name" value="AKAP"/>
</dbReference>
<keyword evidence="1" id="KW-0418">Kinase</keyword>
<dbReference type="GO" id="GO:0034237">
    <property type="term" value="F:protein kinase A regulatory subunit binding"/>
    <property type="evidence" value="ECO:0007669"/>
    <property type="project" value="TreeGrafter"/>
</dbReference>
<dbReference type="Proteomes" id="UP000386466">
    <property type="component" value="Unassembled WGS sequence"/>
</dbReference>
<dbReference type="PANTHER" id="PTHR35075">
    <property type="entry name" value="A-KINASE ANCHOR PROTEIN 14"/>
    <property type="match status" value="1"/>
</dbReference>